<dbReference type="Proteomes" id="UP000076761">
    <property type="component" value="Unassembled WGS sequence"/>
</dbReference>
<dbReference type="EMBL" id="KV425707">
    <property type="protein sequence ID" value="KZT18121.1"/>
    <property type="molecule type" value="Genomic_DNA"/>
</dbReference>
<feature type="region of interest" description="Disordered" evidence="1">
    <location>
        <begin position="1"/>
        <end position="23"/>
    </location>
</feature>
<evidence type="ECO:0000313" key="2">
    <source>
        <dbReference type="EMBL" id="KZT18121.1"/>
    </source>
</evidence>
<feature type="compositionally biased region" description="Polar residues" evidence="1">
    <location>
        <begin position="10"/>
        <end position="23"/>
    </location>
</feature>
<dbReference type="InParanoid" id="A0A165MB69"/>
<evidence type="ECO:0000313" key="3">
    <source>
        <dbReference type="Proteomes" id="UP000076761"/>
    </source>
</evidence>
<dbReference type="AlphaFoldDB" id="A0A165MB69"/>
<protein>
    <submittedName>
        <fullName evidence="2">Uncharacterized protein</fullName>
    </submittedName>
</protein>
<keyword evidence="3" id="KW-1185">Reference proteome</keyword>
<name>A0A165MB69_9AGAM</name>
<organism evidence="2 3">
    <name type="scientific">Neolentinus lepideus HHB14362 ss-1</name>
    <dbReference type="NCBI Taxonomy" id="1314782"/>
    <lineage>
        <taxon>Eukaryota</taxon>
        <taxon>Fungi</taxon>
        <taxon>Dikarya</taxon>
        <taxon>Basidiomycota</taxon>
        <taxon>Agaricomycotina</taxon>
        <taxon>Agaricomycetes</taxon>
        <taxon>Gloeophyllales</taxon>
        <taxon>Gloeophyllaceae</taxon>
        <taxon>Neolentinus</taxon>
    </lineage>
</organism>
<proteinExistence type="predicted"/>
<evidence type="ECO:0000256" key="1">
    <source>
        <dbReference type="SAM" id="MobiDB-lite"/>
    </source>
</evidence>
<sequence length="68" mass="7148">MASEIAAASPTLTPSHFSDDPNFSSTTSLNVDIAVLGLRLEVIEARQEELAWEDEGAVEVTGSVSLGD</sequence>
<accession>A0A165MB69</accession>
<gene>
    <name evidence="2" type="ORF">NEOLEDRAFT_1143814</name>
</gene>
<reference evidence="2 3" key="1">
    <citation type="journal article" date="2016" name="Mol. Biol. Evol.">
        <title>Comparative Genomics of Early-Diverging Mushroom-Forming Fungi Provides Insights into the Origins of Lignocellulose Decay Capabilities.</title>
        <authorList>
            <person name="Nagy L.G."/>
            <person name="Riley R."/>
            <person name="Tritt A."/>
            <person name="Adam C."/>
            <person name="Daum C."/>
            <person name="Floudas D."/>
            <person name="Sun H."/>
            <person name="Yadav J.S."/>
            <person name="Pangilinan J."/>
            <person name="Larsson K.H."/>
            <person name="Matsuura K."/>
            <person name="Barry K."/>
            <person name="Labutti K."/>
            <person name="Kuo R."/>
            <person name="Ohm R.A."/>
            <person name="Bhattacharya S.S."/>
            <person name="Shirouzu T."/>
            <person name="Yoshinaga Y."/>
            <person name="Martin F.M."/>
            <person name="Grigoriev I.V."/>
            <person name="Hibbett D.S."/>
        </authorList>
    </citation>
    <scope>NUCLEOTIDE SEQUENCE [LARGE SCALE GENOMIC DNA]</scope>
    <source>
        <strain evidence="2 3">HHB14362 ss-1</strain>
    </source>
</reference>